<evidence type="ECO:0000313" key="1">
    <source>
        <dbReference type="EMBL" id="CAJ1944070.1"/>
    </source>
</evidence>
<dbReference type="EMBL" id="CAKOGP040001193">
    <property type="protein sequence ID" value="CAJ1944070.1"/>
    <property type="molecule type" value="Genomic_DNA"/>
</dbReference>
<comment type="caution">
    <text evidence="1">The sequence shown here is derived from an EMBL/GenBank/DDBJ whole genome shotgun (WGS) entry which is preliminary data.</text>
</comment>
<gene>
    <name evidence="1" type="ORF">CYCCA115_LOCUS8721</name>
</gene>
<dbReference type="Proteomes" id="UP001295423">
    <property type="component" value="Unassembled WGS sequence"/>
</dbReference>
<keyword evidence="2" id="KW-1185">Reference proteome</keyword>
<accession>A0AAD2FM06</accession>
<dbReference type="AlphaFoldDB" id="A0AAD2FM06"/>
<name>A0AAD2FM06_9STRA</name>
<sequence>MTPSQVIELNSCAVALMKQGHYHDAIVATSSALKHCRELEMAQTVCATTNCCIDQCMMQSDASEPYSGSTGDFIYQNGILIPSDAYETVNIAAILIFNSALSHQLLARQHPGAVPQSILLKAQRLYELAYYLQDSEDNVLFKFAVINNTAVIHKAVGNQAMSKECLDFLFSLMMLFVDRGCSVQLKH</sequence>
<feature type="non-terminal residue" evidence="1">
    <location>
        <position position="187"/>
    </location>
</feature>
<reference evidence="1" key="1">
    <citation type="submission" date="2023-08" db="EMBL/GenBank/DDBJ databases">
        <authorList>
            <person name="Audoor S."/>
            <person name="Bilcke G."/>
        </authorList>
    </citation>
    <scope>NUCLEOTIDE SEQUENCE</scope>
</reference>
<protein>
    <submittedName>
        <fullName evidence="1">Uncharacterized protein</fullName>
    </submittedName>
</protein>
<proteinExistence type="predicted"/>
<evidence type="ECO:0000313" key="2">
    <source>
        <dbReference type="Proteomes" id="UP001295423"/>
    </source>
</evidence>
<organism evidence="1 2">
    <name type="scientific">Cylindrotheca closterium</name>
    <dbReference type="NCBI Taxonomy" id="2856"/>
    <lineage>
        <taxon>Eukaryota</taxon>
        <taxon>Sar</taxon>
        <taxon>Stramenopiles</taxon>
        <taxon>Ochrophyta</taxon>
        <taxon>Bacillariophyta</taxon>
        <taxon>Bacillariophyceae</taxon>
        <taxon>Bacillariophycidae</taxon>
        <taxon>Bacillariales</taxon>
        <taxon>Bacillariaceae</taxon>
        <taxon>Cylindrotheca</taxon>
    </lineage>
</organism>